<dbReference type="PANTHER" id="PTHR11941:SF169">
    <property type="entry name" value="(7AS)-7A-METHYL-1,5-DIOXO-2,3,5,6,7,7A-HEXAHYDRO-1H-INDENE-CARBOXYL-COA HYDROLASE"/>
    <property type="match status" value="1"/>
</dbReference>
<dbReference type="RefSeq" id="WP_357988145.1">
    <property type="nucleotide sequence ID" value="NZ_JBFAIH010000040.1"/>
</dbReference>
<comment type="catalytic activity">
    <reaction evidence="6">
        <text>a (3S)-3-hydroxyacyl-CoA = a (2E)-enoyl-CoA + H2O</text>
        <dbReference type="Rhea" id="RHEA:16105"/>
        <dbReference type="ChEBI" id="CHEBI:15377"/>
        <dbReference type="ChEBI" id="CHEBI:57318"/>
        <dbReference type="ChEBI" id="CHEBI:58856"/>
        <dbReference type="EC" id="4.2.1.17"/>
    </reaction>
</comment>
<dbReference type="SUPFAM" id="SSF52096">
    <property type="entry name" value="ClpP/crotonase"/>
    <property type="match status" value="1"/>
</dbReference>
<comment type="similarity">
    <text evidence="2 8">Belongs to the enoyl-CoA hydratase/isomerase family.</text>
</comment>
<evidence type="ECO:0000313" key="9">
    <source>
        <dbReference type="EMBL" id="MEV0367905.1"/>
    </source>
</evidence>
<dbReference type="Pfam" id="PF00378">
    <property type="entry name" value="ECH_1"/>
    <property type="match status" value="1"/>
</dbReference>
<comment type="catalytic activity">
    <reaction evidence="7">
        <text>a 4-saturated-(3S)-3-hydroxyacyl-CoA = a (3E)-enoyl-CoA + H2O</text>
        <dbReference type="Rhea" id="RHEA:20724"/>
        <dbReference type="ChEBI" id="CHEBI:15377"/>
        <dbReference type="ChEBI" id="CHEBI:58521"/>
        <dbReference type="ChEBI" id="CHEBI:137480"/>
        <dbReference type="EC" id="4.2.1.17"/>
    </reaction>
</comment>
<dbReference type="Gene3D" id="3.90.226.10">
    <property type="entry name" value="2-enoyl-CoA Hydratase, Chain A, domain 1"/>
    <property type="match status" value="1"/>
</dbReference>
<keyword evidence="10" id="KW-1185">Reference proteome</keyword>
<dbReference type="CDD" id="cd06558">
    <property type="entry name" value="crotonase-like"/>
    <property type="match status" value="1"/>
</dbReference>
<dbReference type="NCBIfam" id="NF006100">
    <property type="entry name" value="PRK08252.1"/>
    <property type="match status" value="1"/>
</dbReference>
<keyword evidence="3" id="KW-0276">Fatty acid metabolism</keyword>
<organism evidence="9 10">
    <name type="scientific">Nocardia fusca</name>
    <dbReference type="NCBI Taxonomy" id="941183"/>
    <lineage>
        <taxon>Bacteria</taxon>
        <taxon>Bacillati</taxon>
        <taxon>Actinomycetota</taxon>
        <taxon>Actinomycetes</taxon>
        <taxon>Mycobacteriales</taxon>
        <taxon>Nocardiaceae</taxon>
        <taxon>Nocardia</taxon>
    </lineage>
</organism>
<proteinExistence type="inferred from homology"/>
<comment type="caution">
    <text evidence="9">The sequence shown here is derived from an EMBL/GenBank/DDBJ whole genome shotgun (WGS) entry which is preliminary data.</text>
</comment>
<comment type="function">
    <text evidence="1">Could possibly oxidize fatty acids using specific components.</text>
</comment>
<dbReference type="PROSITE" id="PS00166">
    <property type="entry name" value="ENOYL_COA_HYDRATASE"/>
    <property type="match status" value="1"/>
</dbReference>
<dbReference type="InterPro" id="IPR001753">
    <property type="entry name" value="Enoyl-CoA_hydra/iso"/>
</dbReference>
<dbReference type="InterPro" id="IPR014748">
    <property type="entry name" value="Enoyl-CoA_hydra_C"/>
</dbReference>
<evidence type="ECO:0000256" key="4">
    <source>
        <dbReference type="ARBA" id="ARBA00023098"/>
    </source>
</evidence>
<evidence type="ECO:0000256" key="3">
    <source>
        <dbReference type="ARBA" id="ARBA00022832"/>
    </source>
</evidence>
<dbReference type="Proteomes" id="UP001551658">
    <property type="component" value="Unassembled WGS sequence"/>
</dbReference>
<dbReference type="InterPro" id="IPR018376">
    <property type="entry name" value="Enoyl-CoA_hyd/isom_CS"/>
</dbReference>
<keyword evidence="4" id="KW-0443">Lipid metabolism</keyword>
<evidence type="ECO:0000256" key="7">
    <source>
        <dbReference type="ARBA" id="ARBA00023717"/>
    </source>
</evidence>
<evidence type="ECO:0000256" key="5">
    <source>
        <dbReference type="ARBA" id="ARBA00023239"/>
    </source>
</evidence>
<evidence type="ECO:0000256" key="2">
    <source>
        <dbReference type="ARBA" id="ARBA00005254"/>
    </source>
</evidence>
<protein>
    <submittedName>
        <fullName evidence="9">Crotonase/enoyl-CoA hydratase family protein</fullName>
    </submittedName>
</protein>
<evidence type="ECO:0000256" key="1">
    <source>
        <dbReference type="ARBA" id="ARBA00002994"/>
    </source>
</evidence>
<dbReference type="PANTHER" id="PTHR11941">
    <property type="entry name" value="ENOYL-COA HYDRATASE-RELATED"/>
    <property type="match status" value="1"/>
</dbReference>
<sequence>MTTGEAHDLHTEAVLTQQRGNVLLITINRPRARNSINRIVAESIGAALETAEKDPAVRAIVLTGAGDRAFCAGADLKALAAGEDIHPAGPRARWGFAGYVDHPVSKPTIAAVNGFALGGGTELALASDVVVAADTAEFGLPEVRRGLVAAAGGAFRLAQQIPRKVALAMAFTGEPISAARAAELGLVTRVVPQAQVLSVALELADAIAANAPLAVQATKRIAGGITDGHVEREAADWARNRLEAGRVRHSQDAQEGLRAFVEKRTPNWTGR</sequence>
<reference evidence="9 10" key="1">
    <citation type="submission" date="2024-06" db="EMBL/GenBank/DDBJ databases">
        <title>The Natural Products Discovery Center: Release of the First 8490 Sequenced Strains for Exploring Actinobacteria Biosynthetic Diversity.</title>
        <authorList>
            <person name="Kalkreuter E."/>
            <person name="Kautsar S.A."/>
            <person name="Yang D."/>
            <person name="Bader C.D."/>
            <person name="Teijaro C.N."/>
            <person name="Fluegel L."/>
            <person name="Davis C.M."/>
            <person name="Simpson J.R."/>
            <person name="Lauterbach L."/>
            <person name="Steele A.D."/>
            <person name="Gui C."/>
            <person name="Meng S."/>
            <person name="Li G."/>
            <person name="Viehrig K."/>
            <person name="Ye F."/>
            <person name="Su P."/>
            <person name="Kiefer A.F."/>
            <person name="Nichols A."/>
            <person name="Cepeda A.J."/>
            <person name="Yan W."/>
            <person name="Fan B."/>
            <person name="Jiang Y."/>
            <person name="Adhikari A."/>
            <person name="Zheng C.-J."/>
            <person name="Schuster L."/>
            <person name="Cowan T.M."/>
            <person name="Smanski M.J."/>
            <person name="Chevrette M.G."/>
            <person name="De Carvalho L.P.S."/>
            <person name="Shen B."/>
        </authorList>
    </citation>
    <scope>NUCLEOTIDE SEQUENCE [LARGE SCALE GENOMIC DNA]</scope>
    <source>
        <strain evidence="9 10">NPDC050671</strain>
    </source>
</reference>
<dbReference type="Gene3D" id="1.10.12.10">
    <property type="entry name" value="Lyase 2-enoyl-coa Hydratase, Chain A, domain 2"/>
    <property type="match status" value="1"/>
</dbReference>
<accession>A0ABV3FJV0</accession>
<name>A0ABV3FJV0_9NOCA</name>
<evidence type="ECO:0000313" key="10">
    <source>
        <dbReference type="Proteomes" id="UP001551658"/>
    </source>
</evidence>
<dbReference type="InterPro" id="IPR029045">
    <property type="entry name" value="ClpP/crotonase-like_dom_sf"/>
</dbReference>
<keyword evidence="5" id="KW-0456">Lyase</keyword>
<evidence type="ECO:0000256" key="8">
    <source>
        <dbReference type="RuleBase" id="RU003707"/>
    </source>
</evidence>
<gene>
    <name evidence="9" type="ORF">AB0H72_35000</name>
</gene>
<dbReference type="EMBL" id="JBFAIH010000040">
    <property type="protein sequence ID" value="MEV0367905.1"/>
    <property type="molecule type" value="Genomic_DNA"/>
</dbReference>
<evidence type="ECO:0000256" key="6">
    <source>
        <dbReference type="ARBA" id="ARBA00023709"/>
    </source>
</evidence>